<evidence type="ECO:0000313" key="3">
    <source>
        <dbReference type="EMBL" id="MCZ3668230.1"/>
    </source>
</evidence>
<comment type="caution">
    <text evidence="3">The sequence shown here is derived from an EMBL/GenBank/DDBJ whole genome shotgun (WGS) entry which is preliminary data.</text>
</comment>
<evidence type="ECO:0000313" key="4">
    <source>
        <dbReference type="EMBL" id="MCZ3782164.1"/>
    </source>
</evidence>
<feature type="compositionally biased region" description="Low complexity" evidence="1">
    <location>
        <begin position="120"/>
        <end position="139"/>
    </location>
</feature>
<name>A0AAP3GBN9_9LACO</name>
<keyword evidence="2" id="KW-0812">Transmembrane</keyword>
<dbReference type="RefSeq" id="WP_056974613.1">
    <property type="nucleotide sequence ID" value="NZ_CAKMAX010000032.1"/>
</dbReference>
<dbReference type="GeneID" id="75081538"/>
<dbReference type="EMBL" id="JAKHPH010000027">
    <property type="protein sequence ID" value="MCZ3668230.1"/>
    <property type="molecule type" value="Genomic_DNA"/>
</dbReference>
<dbReference type="AlphaFoldDB" id="A0AAP3GBN9"/>
<dbReference type="EMBL" id="JAKHMS010000028">
    <property type="protein sequence ID" value="MCZ3782164.1"/>
    <property type="molecule type" value="Genomic_DNA"/>
</dbReference>
<dbReference type="GO" id="GO:1990281">
    <property type="term" value="C:efflux pump complex"/>
    <property type="evidence" value="ECO:0007669"/>
    <property type="project" value="TreeGrafter"/>
</dbReference>
<dbReference type="Proteomes" id="UP001212401">
    <property type="component" value="Unassembled WGS sequence"/>
</dbReference>
<feature type="transmembrane region" description="Helical" evidence="2">
    <location>
        <begin position="21"/>
        <end position="41"/>
    </location>
</feature>
<dbReference type="Proteomes" id="UP001527392">
    <property type="component" value="Unassembled WGS sequence"/>
</dbReference>
<sequence length="322" mass="35360">MTAKRTSQKQSRWRKLLATKRRRLIMIISILVILILIIIGIQHSNTKKDKSQSTFSTMRVTSQPSFNLTGKIEPVETQMLTVPSGKLQSLNVKNGDHVVQGQAILTMHNDDLQSQVANLQNQLDQSQSASSDDQTTGSSMQQQLKNISEKVNQTLVAPYSGYVSIDQSKEDAPVVTLYSDNLQFVGQVSEYDYDKLHQSTDLKVKALATNHVANTQVNYLATIPTKGTGNNTRYKVTASVNANQFMAGQTAKASIKQDGILIPKKAVRNGKVFVVDTDGKARKAKISGHAVNSSYVVTDGIDEGDKIVINPNSKLKNNTKVD</sequence>
<feature type="region of interest" description="Disordered" evidence="1">
    <location>
        <begin position="120"/>
        <end position="142"/>
    </location>
</feature>
<evidence type="ECO:0000256" key="1">
    <source>
        <dbReference type="SAM" id="MobiDB-lite"/>
    </source>
</evidence>
<dbReference type="SUPFAM" id="SSF111369">
    <property type="entry name" value="HlyD-like secretion proteins"/>
    <property type="match status" value="1"/>
</dbReference>
<evidence type="ECO:0000313" key="6">
    <source>
        <dbReference type="Proteomes" id="UP001527392"/>
    </source>
</evidence>
<protein>
    <submittedName>
        <fullName evidence="3">Biotin/lipoyl-binding protein</fullName>
    </submittedName>
</protein>
<evidence type="ECO:0000256" key="2">
    <source>
        <dbReference type="SAM" id="Phobius"/>
    </source>
</evidence>
<proteinExistence type="predicted"/>
<dbReference type="PANTHER" id="PTHR30469">
    <property type="entry name" value="MULTIDRUG RESISTANCE PROTEIN MDTA"/>
    <property type="match status" value="1"/>
</dbReference>
<keyword evidence="2" id="KW-1133">Transmembrane helix</keyword>
<keyword evidence="6" id="KW-1185">Reference proteome</keyword>
<keyword evidence="2" id="KW-0472">Membrane</keyword>
<dbReference type="Gene3D" id="2.40.50.100">
    <property type="match status" value="1"/>
</dbReference>
<accession>A0AAP3GBN9</accession>
<organism evidence="3 5">
    <name type="scientific">Limosilactobacillus vaginalis</name>
    <dbReference type="NCBI Taxonomy" id="1633"/>
    <lineage>
        <taxon>Bacteria</taxon>
        <taxon>Bacillati</taxon>
        <taxon>Bacillota</taxon>
        <taxon>Bacilli</taxon>
        <taxon>Lactobacillales</taxon>
        <taxon>Lactobacillaceae</taxon>
        <taxon>Limosilactobacillus</taxon>
    </lineage>
</organism>
<gene>
    <name evidence="4" type="ORF">L2504_08490</name>
    <name evidence="3" type="ORF">L2724_08100</name>
</gene>
<reference evidence="3 6" key="1">
    <citation type="submission" date="2022-01" db="EMBL/GenBank/DDBJ databases">
        <title>VMRC isolate genome collection.</title>
        <authorList>
            <person name="France M."/>
            <person name="Rutt L."/>
            <person name="Humphrys M."/>
            <person name="Ravel J."/>
        </authorList>
    </citation>
    <scope>NUCLEOTIDE SEQUENCE</scope>
    <source>
        <strain evidence="4 6">C0030B4</strain>
        <strain evidence="3">C0048A1</strain>
    </source>
</reference>
<dbReference type="GO" id="GO:0015562">
    <property type="term" value="F:efflux transmembrane transporter activity"/>
    <property type="evidence" value="ECO:0007669"/>
    <property type="project" value="TreeGrafter"/>
</dbReference>
<evidence type="ECO:0000313" key="5">
    <source>
        <dbReference type="Proteomes" id="UP001212401"/>
    </source>
</evidence>
<dbReference type="Gene3D" id="2.40.420.20">
    <property type="match status" value="1"/>
</dbReference>